<keyword evidence="4 7" id="KW-0472">Membrane</keyword>
<comment type="subcellular location">
    <subcellularLocation>
        <location evidence="1">Peroxisome membrane</location>
        <topology evidence="1">Multi-pass membrane protein</topology>
    </subcellularLocation>
</comment>
<evidence type="ECO:0000256" key="4">
    <source>
        <dbReference type="ARBA" id="ARBA00023136"/>
    </source>
</evidence>
<organism evidence="9 10">
    <name type="scientific">Ascoidea rubescens DSM 1968</name>
    <dbReference type="NCBI Taxonomy" id="1344418"/>
    <lineage>
        <taxon>Eukaryota</taxon>
        <taxon>Fungi</taxon>
        <taxon>Dikarya</taxon>
        <taxon>Ascomycota</taxon>
        <taxon>Saccharomycotina</taxon>
        <taxon>Saccharomycetes</taxon>
        <taxon>Ascoideaceae</taxon>
        <taxon>Ascoidea</taxon>
    </lineage>
</organism>
<proteinExistence type="predicted"/>
<dbReference type="GO" id="GO:0007031">
    <property type="term" value="P:peroxisome organization"/>
    <property type="evidence" value="ECO:0007669"/>
    <property type="project" value="UniProtKB-ARBA"/>
</dbReference>
<feature type="compositionally biased region" description="Polar residues" evidence="6">
    <location>
        <begin position="61"/>
        <end position="87"/>
    </location>
</feature>
<evidence type="ECO:0000256" key="3">
    <source>
        <dbReference type="ARBA" id="ARBA00022989"/>
    </source>
</evidence>
<dbReference type="Proteomes" id="UP000095038">
    <property type="component" value="Unassembled WGS sequence"/>
</dbReference>
<evidence type="ECO:0000313" key="9">
    <source>
        <dbReference type="EMBL" id="ODV59118.1"/>
    </source>
</evidence>
<evidence type="ECO:0000256" key="2">
    <source>
        <dbReference type="ARBA" id="ARBA00022692"/>
    </source>
</evidence>
<feature type="region of interest" description="Disordered" evidence="6">
    <location>
        <begin position="753"/>
        <end position="808"/>
    </location>
</feature>
<feature type="compositionally biased region" description="Low complexity" evidence="6">
    <location>
        <begin position="639"/>
        <end position="648"/>
    </location>
</feature>
<dbReference type="GeneID" id="30967412"/>
<gene>
    <name evidence="9" type="ORF">ASCRUDRAFT_77226</name>
</gene>
<evidence type="ECO:0000256" key="6">
    <source>
        <dbReference type="SAM" id="MobiDB-lite"/>
    </source>
</evidence>
<feature type="transmembrane region" description="Helical" evidence="7">
    <location>
        <begin position="354"/>
        <end position="373"/>
    </location>
</feature>
<evidence type="ECO:0000256" key="5">
    <source>
        <dbReference type="ARBA" id="ARBA00023140"/>
    </source>
</evidence>
<dbReference type="PANTHER" id="PTHR28304:SF2">
    <property type="entry name" value="PEROXISOMAL MEMBRANE PROTEIN PEX29"/>
    <property type="match status" value="1"/>
</dbReference>
<protein>
    <recommendedName>
        <fullName evidence="8">TECPR1-like DysF domain-containing protein</fullName>
    </recommendedName>
</protein>
<feature type="region of interest" description="Disordered" evidence="6">
    <location>
        <begin position="621"/>
        <end position="660"/>
    </location>
</feature>
<reference evidence="10" key="1">
    <citation type="submission" date="2016-05" db="EMBL/GenBank/DDBJ databases">
        <title>Comparative genomics of biotechnologically important yeasts.</title>
        <authorList>
            <consortium name="DOE Joint Genome Institute"/>
            <person name="Riley R."/>
            <person name="Haridas S."/>
            <person name="Wolfe K.H."/>
            <person name="Lopes M.R."/>
            <person name="Hittinger C.T."/>
            <person name="Goker M."/>
            <person name="Salamov A."/>
            <person name="Wisecaver J."/>
            <person name="Long T.M."/>
            <person name="Aerts A.L."/>
            <person name="Barry K."/>
            <person name="Choi C."/>
            <person name="Clum A."/>
            <person name="Coughlan A.Y."/>
            <person name="Deshpande S."/>
            <person name="Douglass A.P."/>
            <person name="Hanson S.J."/>
            <person name="Klenk H.-P."/>
            <person name="Labutti K."/>
            <person name="Lapidus A."/>
            <person name="Lindquist E."/>
            <person name="Lipzen A."/>
            <person name="Meier-Kolthoff J.P."/>
            <person name="Ohm R.A."/>
            <person name="Otillar R.P."/>
            <person name="Pangilinan J."/>
            <person name="Peng Y."/>
            <person name="Rokas A."/>
            <person name="Rosa C.A."/>
            <person name="Scheuner C."/>
            <person name="Sibirny A.A."/>
            <person name="Slot J.C."/>
            <person name="Stielow J.B."/>
            <person name="Sun H."/>
            <person name="Kurtzman C.P."/>
            <person name="Blackwell M."/>
            <person name="Grigoriev I.V."/>
            <person name="Jeffries T.W."/>
        </authorList>
    </citation>
    <scope>NUCLEOTIDE SEQUENCE [LARGE SCALE GENOMIC DNA]</scope>
    <source>
        <strain evidence="10">DSM 1968</strain>
    </source>
</reference>
<accession>A0A1D2VBQ6</accession>
<feature type="transmembrane region" description="Helical" evidence="7">
    <location>
        <begin position="230"/>
        <end position="249"/>
    </location>
</feature>
<dbReference type="GO" id="GO:0005778">
    <property type="term" value="C:peroxisomal membrane"/>
    <property type="evidence" value="ECO:0007669"/>
    <property type="project" value="UniProtKB-SubCell"/>
</dbReference>
<dbReference type="InterPro" id="IPR052816">
    <property type="entry name" value="Peroxisomal_Membrane_PEX28-32"/>
</dbReference>
<dbReference type="STRING" id="1344418.A0A1D2VBQ6"/>
<dbReference type="InterPro" id="IPR010482">
    <property type="entry name" value="TECPR1-like_DysF"/>
</dbReference>
<evidence type="ECO:0000256" key="7">
    <source>
        <dbReference type="SAM" id="Phobius"/>
    </source>
</evidence>
<dbReference type="InParanoid" id="A0A1D2VBQ6"/>
<sequence>MNSVSNFLSSWDSNSNSNNSNNNNNNDSNNDPSVSGLDKPNSRPHSSTFDFSSIYNTITSNNQTLYPNSNNKNSATVDDTQPVPSSTNAQQVSLNNNDNNNNNAKNTNSAVTKNISAANDSNTITNTASKSSFSQQLTDKFMEKLVLMILPPSSEMSESNIQERIKNSKNRPQLTIPLMSKNVILMNQRLSVPFNLIDQVINLINWQNPYKNIFILLISSHIILSPIPTLSSFPFFYIIFVIMIPSYLLKYQIDVKSNLNLLYHYSVSQLSPSISILNSSSTFDPISFPDISYDFLLNSKPIKKPILEKPVPEISKEFYLNLTDLQNHVLLYINTYNFLSELFNSFAFWQNETISSFFVLVLLSIGFFNLFILPKFVPFLIPILKFSTLFLIWSLSILIHPKYRAVFSMFILSNDNHPISNINNMENSNSTITNSNKDNNNDTFNANSNTNVTDNLSNNVNKTKRDSNTIKKFYNKKQKKLIERNFKKFKKNLFIFLKNEFQINLMEILNKNHKNTNNDLKLVEIFELQHYDLFEKEWNSTIYSTDFFTKNSPSRKFKTLEKLNYLKSLNSNNINSFKTDLNLDDNNQPIKPNNYSNDLRLIKPPLGWTFLADKNQLLNDQSNNSNNLKTLKHSKSKSKTSSFLSSKSKNSKSDSTEPTVPIKQPIKAISNSIYNWKLDLSPYKWCNENYILGLVDIDDDEKWCYDTNETTSARSFEFRRRRWVRYVTRVSDYTDEDLIKEFSIRNFDKELEDLEISDEDSEKDSEDSYENSSSDFQSNYDSDEETNDGANIGHDTRKTSSSGSNKELDEKDLNFKFNNLLRSPSSDNTNSNDHKILNNSMTNFDPINYKMHGLVSNNSKVGPASLSRFLANSTNNTSNNYEKNTAFLKNEKKTATSLLLDLFTENSEEPKLPPKNNFNTQLNKNFNKWKKGFTTAYNEVHPINENNKNNNNTN</sequence>
<dbReference type="AlphaFoldDB" id="A0A1D2VBQ6"/>
<keyword evidence="10" id="KW-1185">Reference proteome</keyword>
<keyword evidence="3 7" id="KW-1133">Transmembrane helix</keyword>
<keyword evidence="5" id="KW-0576">Peroxisome</keyword>
<feature type="compositionally biased region" description="Low complexity" evidence="6">
    <location>
        <begin position="1"/>
        <end position="35"/>
    </location>
</feature>
<feature type="compositionally biased region" description="Acidic residues" evidence="6">
    <location>
        <begin position="753"/>
        <end position="769"/>
    </location>
</feature>
<keyword evidence="2 7" id="KW-0812">Transmembrane</keyword>
<feature type="compositionally biased region" description="Low complexity" evidence="6">
    <location>
        <begin position="88"/>
        <end position="107"/>
    </location>
</feature>
<dbReference type="FunCoup" id="A0A1D2VBQ6">
    <property type="interactions" value="72"/>
</dbReference>
<evidence type="ECO:0000256" key="1">
    <source>
        <dbReference type="ARBA" id="ARBA00004585"/>
    </source>
</evidence>
<feature type="transmembrane region" description="Helical" evidence="7">
    <location>
        <begin position="379"/>
        <end position="399"/>
    </location>
</feature>
<feature type="region of interest" description="Disordered" evidence="6">
    <location>
        <begin position="61"/>
        <end position="107"/>
    </location>
</feature>
<dbReference type="PANTHER" id="PTHR28304">
    <property type="entry name" value="PEROXISOMAL MEMBRANE PROTEIN PEX29"/>
    <property type="match status" value="1"/>
</dbReference>
<dbReference type="RefSeq" id="XP_020045425.1">
    <property type="nucleotide sequence ID" value="XM_020193776.1"/>
</dbReference>
<dbReference type="OrthoDB" id="74314at2759"/>
<dbReference type="Pfam" id="PF06398">
    <property type="entry name" value="Pex24p"/>
    <property type="match status" value="1"/>
</dbReference>
<feature type="region of interest" description="Disordered" evidence="6">
    <location>
        <begin position="1"/>
        <end position="48"/>
    </location>
</feature>
<name>A0A1D2VBQ6_9ASCO</name>
<dbReference type="EMBL" id="KV454487">
    <property type="protein sequence ID" value="ODV59118.1"/>
    <property type="molecule type" value="Genomic_DNA"/>
</dbReference>
<feature type="domain" description="TECPR1-like DysF" evidence="8">
    <location>
        <begin position="174"/>
        <end position="560"/>
    </location>
</feature>
<evidence type="ECO:0000313" key="10">
    <source>
        <dbReference type="Proteomes" id="UP000095038"/>
    </source>
</evidence>
<evidence type="ECO:0000259" key="8">
    <source>
        <dbReference type="Pfam" id="PF06398"/>
    </source>
</evidence>